<dbReference type="EMBL" id="JACHEB010000016">
    <property type="protein sequence ID" value="MBB5331594.1"/>
    <property type="molecule type" value="Genomic_DNA"/>
</dbReference>
<keyword evidence="2" id="KW-1003">Cell membrane</keyword>
<evidence type="ECO:0000259" key="9">
    <source>
        <dbReference type="Pfam" id="PF13231"/>
    </source>
</evidence>
<dbReference type="PANTHER" id="PTHR33908:SF11">
    <property type="entry name" value="MEMBRANE PROTEIN"/>
    <property type="match status" value="1"/>
</dbReference>
<keyword evidence="5 8" id="KW-0812">Transmembrane</keyword>
<dbReference type="AlphaFoldDB" id="A0A9X0QJU2"/>
<keyword evidence="4" id="KW-0808">Transferase</keyword>
<keyword evidence="11" id="KW-1185">Reference proteome</keyword>
<evidence type="ECO:0000256" key="8">
    <source>
        <dbReference type="SAM" id="Phobius"/>
    </source>
</evidence>
<evidence type="ECO:0000256" key="7">
    <source>
        <dbReference type="ARBA" id="ARBA00023136"/>
    </source>
</evidence>
<feature type="transmembrane region" description="Helical" evidence="8">
    <location>
        <begin position="333"/>
        <end position="355"/>
    </location>
</feature>
<keyword evidence="6 8" id="KW-1133">Transmembrane helix</keyword>
<name>A0A9X0QJU2_9BACT</name>
<feature type="transmembrane region" description="Helical" evidence="8">
    <location>
        <begin position="20"/>
        <end position="37"/>
    </location>
</feature>
<dbReference type="Proteomes" id="UP000535182">
    <property type="component" value="Unassembled WGS sequence"/>
</dbReference>
<feature type="transmembrane region" description="Helical" evidence="8">
    <location>
        <begin position="307"/>
        <end position="327"/>
    </location>
</feature>
<dbReference type="InterPro" id="IPR038731">
    <property type="entry name" value="RgtA/B/C-like"/>
</dbReference>
<dbReference type="PANTHER" id="PTHR33908">
    <property type="entry name" value="MANNOSYLTRANSFERASE YKCB-RELATED"/>
    <property type="match status" value="1"/>
</dbReference>
<evidence type="ECO:0000313" key="10">
    <source>
        <dbReference type="EMBL" id="MBB5331594.1"/>
    </source>
</evidence>
<protein>
    <submittedName>
        <fullName evidence="10">4-amino-4-deoxy-L-arabinose transferase-like glycosyltransferase</fullName>
    </submittedName>
</protein>
<evidence type="ECO:0000256" key="3">
    <source>
        <dbReference type="ARBA" id="ARBA00022676"/>
    </source>
</evidence>
<evidence type="ECO:0000256" key="2">
    <source>
        <dbReference type="ARBA" id="ARBA00022475"/>
    </source>
</evidence>
<evidence type="ECO:0000256" key="4">
    <source>
        <dbReference type="ARBA" id="ARBA00022679"/>
    </source>
</evidence>
<evidence type="ECO:0000256" key="1">
    <source>
        <dbReference type="ARBA" id="ARBA00004651"/>
    </source>
</evidence>
<sequence>MNPSQDSSVERTADNFSLPWTAIAFLILTAAIALLWSHHKLMSQDEIFVLQTDSAPTYAQLLNIQRHYPISLDPLVYHTLAYLSIKAFGANAFALRLPSLLGYLLMQLCLFFFVRRVANEHAALFALAFPAITATLFYSAEGRPYGLLLGFYGLAMLSWQTATRRQSQRTGALIVLAIAVALTLNTHYFGVLLLLPLCAAELFRTIERRRLDLPVAAAILIGMACIAFTLPFERSAAEFRKNYYNAGRVSYHAITQAYRSLFMNYTQASLSIQHFAAIGLVVFAALLIIGSVRQLRGKDLQLPNAELAFLIVLAALPFFGFLLARFVTHSIEVRYVLGTILALSVLLSFAALPLLRSKNMAALTLSALAVAIIATGAIRIHAEQAKTNAFMTSLILTPQIKAAILSSPTRLLYLQEMGTFEVASYYEPDPVVRSRMALVYSSNQELLWSRRDTESLTALHMRNFTGFPIVPYEQLATEPGDHIFVLLHSGWNWTDQTFAAAHAEITPLGPAMGGDAANVQFTTK</sequence>
<reference evidence="10 11" key="1">
    <citation type="submission" date="2020-08" db="EMBL/GenBank/DDBJ databases">
        <title>Genomic Encyclopedia of Type Strains, Phase IV (KMG-V): Genome sequencing to study the core and pangenomes of soil and plant-associated prokaryotes.</title>
        <authorList>
            <person name="Whitman W."/>
        </authorList>
    </citation>
    <scope>NUCLEOTIDE SEQUENCE [LARGE SCALE GENOMIC DNA]</scope>
    <source>
        <strain evidence="10 11">X5P2</strain>
    </source>
</reference>
<feature type="transmembrane region" description="Helical" evidence="8">
    <location>
        <begin position="174"/>
        <end position="199"/>
    </location>
</feature>
<dbReference type="InterPro" id="IPR050297">
    <property type="entry name" value="LipidA_mod_glycosyltrf_83"/>
</dbReference>
<feature type="transmembrane region" description="Helical" evidence="8">
    <location>
        <begin position="145"/>
        <end position="162"/>
    </location>
</feature>
<feature type="transmembrane region" description="Helical" evidence="8">
    <location>
        <begin position="121"/>
        <end position="138"/>
    </location>
</feature>
<accession>A0A9X0QJU2</accession>
<keyword evidence="3" id="KW-0328">Glycosyltransferase</keyword>
<feature type="transmembrane region" description="Helical" evidence="8">
    <location>
        <begin position="211"/>
        <end position="232"/>
    </location>
</feature>
<feature type="transmembrane region" description="Helical" evidence="8">
    <location>
        <begin position="362"/>
        <end position="382"/>
    </location>
</feature>
<proteinExistence type="predicted"/>
<comment type="subcellular location">
    <subcellularLocation>
        <location evidence="1">Cell membrane</location>
        <topology evidence="1">Multi-pass membrane protein</topology>
    </subcellularLocation>
</comment>
<comment type="caution">
    <text evidence="10">The sequence shown here is derived from an EMBL/GenBank/DDBJ whole genome shotgun (WGS) entry which is preliminary data.</text>
</comment>
<keyword evidence="7 8" id="KW-0472">Membrane</keyword>
<dbReference type="GO" id="GO:0005886">
    <property type="term" value="C:plasma membrane"/>
    <property type="evidence" value="ECO:0007669"/>
    <property type="project" value="UniProtKB-SubCell"/>
</dbReference>
<feature type="transmembrane region" description="Helical" evidence="8">
    <location>
        <begin position="93"/>
        <end position="115"/>
    </location>
</feature>
<evidence type="ECO:0000256" key="5">
    <source>
        <dbReference type="ARBA" id="ARBA00022692"/>
    </source>
</evidence>
<feature type="domain" description="Glycosyltransferase RgtA/B/C/D-like" evidence="9">
    <location>
        <begin position="74"/>
        <end position="227"/>
    </location>
</feature>
<dbReference type="GO" id="GO:0009103">
    <property type="term" value="P:lipopolysaccharide biosynthetic process"/>
    <property type="evidence" value="ECO:0007669"/>
    <property type="project" value="UniProtKB-ARBA"/>
</dbReference>
<evidence type="ECO:0000313" key="11">
    <source>
        <dbReference type="Proteomes" id="UP000535182"/>
    </source>
</evidence>
<dbReference type="Pfam" id="PF13231">
    <property type="entry name" value="PMT_2"/>
    <property type="match status" value="1"/>
</dbReference>
<evidence type="ECO:0000256" key="6">
    <source>
        <dbReference type="ARBA" id="ARBA00022989"/>
    </source>
</evidence>
<gene>
    <name evidence="10" type="ORF">HDF14_005243</name>
</gene>
<organism evidence="10 11">
    <name type="scientific">Tunturiibacter gelidiferens</name>
    <dbReference type="NCBI Taxonomy" id="3069689"/>
    <lineage>
        <taxon>Bacteria</taxon>
        <taxon>Pseudomonadati</taxon>
        <taxon>Acidobacteriota</taxon>
        <taxon>Terriglobia</taxon>
        <taxon>Terriglobales</taxon>
        <taxon>Acidobacteriaceae</taxon>
        <taxon>Tunturiibacter</taxon>
    </lineage>
</organism>
<dbReference type="GO" id="GO:0016763">
    <property type="term" value="F:pentosyltransferase activity"/>
    <property type="evidence" value="ECO:0007669"/>
    <property type="project" value="TreeGrafter"/>
</dbReference>
<feature type="transmembrane region" description="Helical" evidence="8">
    <location>
        <begin position="272"/>
        <end position="295"/>
    </location>
</feature>
<dbReference type="RefSeq" id="WP_183981414.1">
    <property type="nucleotide sequence ID" value="NZ_JACHEB010000016.1"/>
</dbReference>